<dbReference type="InterPro" id="IPR013099">
    <property type="entry name" value="K_chnl_dom"/>
</dbReference>
<keyword evidence="5" id="KW-1185">Reference proteome</keyword>
<dbReference type="Gene3D" id="1.10.287.70">
    <property type="match status" value="1"/>
</dbReference>
<protein>
    <recommendedName>
        <fullName evidence="3">Potassium channel domain-containing protein</fullName>
    </recommendedName>
</protein>
<keyword evidence="2" id="KW-0472">Membrane</keyword>
<feature type="transmembrane region" description="Helical" evidence="2">
    <location>
        <begin position="209"/>
        <end position="234"/>
    </location>
</feature>
<feature type="transmembrane region" description="Helical" evidence="2">
    <location>
        <begin position="40"/>
        <end position="59"/>
    </location>
</feature>
<dbReference type="RefSeq" id="WP_231013076.1">
    <property type="nucleotide sequence ID" value="NZ_BAAAEW010000037.1"/>
</dbReference>
<dbReference type="SUPFAM" id="SSF81324">
    <property type="entry name" value="Voltage-gated potassium channels"/>
    <property type="match status" value="1"/>
</dbReference>
<feature type="transmembrane region" description="Helical" evidence="2">
    <location>
        <begin position="154"/>
        <end position="174"/>
    </location>
</feature>
<evidence type="ECO:0000259" key="3">
    <source>
        <dbReference type="Pfam" id="PF07885"/>
    </source>
</evidence>
<evidence type="ECO:0000256" key="2">
    <source>
        <dbReference type="SAM" id="Phobius"/>
    </source>
</evidence>
<keyword evidence="2" id="KW-1133">Transmembrane helix</keyword>
<dbReference type="Proteomes" id="UP001500279">
    <property type="component" value="Unassembled WGS sequence"/>
</dbReference>
<dbReference type="Pfam" id="PF07885">
    <property type="entry name" value="Ion_trans_2"/>
    <property type="match status" value="1"/>
</dbReference>
<dbReference type="EMBL" id="BAAAEW010000037">
    <property type="protein sequence ID" value="GAA0763614.1"/>
    <property type="molecule type" value="Genomic_DNA"/>
</dbReference>
<organism evidence="4 5">
    <name type="scientific">Ideonella azotifigens</name>
    <dbReference type="NCBI Taxonomy" id="513160"/>
    <lineage>
        <taxon>Bacteria</taxon>
        <taxon>Pseudomonadati</taxon>
        <taxon>Pseudomonadota</taxon>
        <taxon>Betaproteobacteria</taxon>
        <taxon>Burkholderiales</taxon>
        <taxon>Sphaerotilaceae</taxon>
        <taxon>Ideonella</taxon>
    </lineage>
</organism>
<keyword evidence="2" id="KW-0812">Transmembrane</keyword>
<accession>A0ABP3VRT5</accession>
<feature type="coiled-coil region" evidence="1">
    <location>
        <begin position="239"/>
        <end position="266"/>
    </location>
</feature>
<feature type="domain" description="Potassium channel" evidence="3">
    <location>
        <begin position="160"/>
        <end position="231"/>
    </location>
</feature>
<comment type="caution">
    <text evidence="4">The sequence shown here is derived from an EMBL/GenBank/DDBJ whole genome shotgun (WGS) entry which is preliminary data.</text>
</comment>
<proteinExistence type="predicted"/>
<evidence type="ECO:0000313" key="5">
    <source>
        <dbReference type="Proteomes" id="UP001500279"/>
    </source>
</evidence>
<feature type="transmembrane region" description="Helical" evidence="2">
    <location>
        <begin position="102"/>
        <end position="118"/>
    </location>
</feature>
<evidence type="ECO:0000313" key="4">
    <source>
        <dbReference type="EMBL" id="GAA0763614.1"/>
    </source>
</evidence>
<reference evidence="5" key="1">
    <citation type="journal article" date="2019" name="Int. J. Syst. Evol. Microbiol.">
        <title>The Global Catalogue of Microorganisms (GCM) 10K type strain sequencing project: providing services to taxonomists for standard genome sequencing and annotation.</title>
        <authorList>
            <consortium name="The Broad Institute Genomics Platform"/>
            <consortium name="The Broad Institute Genome Sequencing Center for Infectious Disease"/>
            <person name="Wu L."/>
            <person name="Ma J."/>
        </authorList>
    </citation>
    <scope>NUCLEOTIDE SEQUENCE [LARGE SCALE GENOMIC DNA]</scope>
    <source>
        <strain evidence="5">JCM 15503</strain>
    </source>
</reference>
<keyword evidence="1" id="KW-0175">Coiled coil</keyword>
<feature type="transmembrane region" description="Helical" evidence="2">
    <location>
        <begin position="71"/>
        <end position="90"/>
    </location>
</feature>
<gene>
    <name evidence="4" type="ORF">GCM10009107_49160</name>
</gene>
<sequence length="274" mass="29578">MAPSSPALEPVSATILRHASWGLRAAPRESPLAGRIERRWRWPVVAALLATIPAFYAELLLPTGSTWAPSAYLVAAVVLACALIAVAWHTPSPRQHLTANPGEWLLIAGLFSAALLPTSQGSGAALSLRLAVALLTLLRMVWALKHLLNRGGLTYLLAMALMVLMGCGLGFWWLEPTVHTLGDGLWLAFTTAATVGYGDLVPTTPASKIFSVFVVLLGLGVLTLVTAAIATSWIETGERRMEREILQDMRHEMARLRHELQALRESLPGSAKKD</sequence>
<name>A0ABP3VRT5_9BURK</name>
<evidence type="ECO:0000256" key="1">
    <source>
        <dbReference type="SAM" id="Coils"/>
    </source>
</evidence>